<dbReference type="Gene3D" id="1.10.150.900">
    <property type="match status" value="1"/>
</dbReference>
<dbReference type="Proteomes" id="UP000235005">
    <property type="component" value="Unassembled WGS sequence"/>
</dbReference>
<evidence type="ECO:0000313" key="9">
    <source>
        <dbReference type="Proteomes" id="UP000235005"/>
    </source>
</evidence>
<dbReference type="Pfam" id="PF01546">
    <property type="entry name" value="Peptidase_M20"/>
    <property type="match status" value="1"/>
</dbReference>
<dbReference type="Gene3D" id="3.30.70.360">
    <property type="match status" value="1"/>
</dbReference>
<evidence type="ECO:0000256" key="4">
    <source>
        <dbReference type="ARBA" id="ARBA00022801"/>
    </source>
</evidence>
<evidence type="ECO:0000256" key="1">
    <source>
        <dbReference type="ARBA" id="ARBA00006247"/>
    </source>
</evidence>
<gene>
    <name evidence="8" type="ORF">C0039_12465</name>
</gene>
<keyword evidence="9" id="KW-1185">Reference proteome</keyword>
<keyword evidence="3" id="KW-0479">Metal-binding</keyword>
<feature type="domain" description="Peptidase M20 dimerisation" evidence="7">
    <location>
        <begin position="220"/>
        <end position="363"/>
    </location>
</feature>
<accession>A0A2N5X1H7</accession>
<keyword evidence="4" id="KW-0378">Hydrolase</keyword>
<keyword evidence="5" id="KW-0862">Zinc</keyword>
<dbReference type="InterPro" id="IPR011650">
    <property type="entry name" value="Peptidase_M20_dimer"/>
</dbReference>
<dbReference type="GO" id="GO:0008233">
    <property type="term" value="F:peptidase activity"/>
    <property type="evidence" value="ECO:0007669"/>
    <property type="project" value="UniProtKB-KW"/>
</dbReference>
<dbReference type="Pfam" id="PF07687">
    <property type="entry name" value="M20_dimer"/>
    <property type="match status" value="1"/>
</dbReference>
<dbReference type="PANTHER" id="PTHR45962:SF1">
    <property type="entry name" value="N-FATTY-ACYL-AMINO ACID SYNTHASE_HYDROLASE PM20D1"/>
    <property type="match status" value="1"/>
</dbReference>
<dbReference type="PROSITE" id="PS00758">
    <property type="entry name" value="ARGE_DAPE_CPG2_1"/>
    <property type="match status" value="1"/>
</dbReference>
<feature type="signal peptide" evidence="6">
    <location>
        <begin position="1"/>
        <end position="26"/>
    </location>
</feature>
<evidence type="ECO:0000256" key="6">
    <source>
        <dbReference type="SAM" id="SignalP"/>
    </source>
</evidence>
<protein>
    <submittedName>
        <fullName evidence="8">Peptidase M20</fullName>
    </submittedName>
</protein>
<evidence type="ECO:0000256" key="2">
    <source>
        <dbReference type="ARBA" id="ARBA00022670"/>
    </source>
</evidence>
<feature type="chain" id="PRO_5014795081" evidence="6">
    <location>
        <begin position="27"/>
        <end position="467"/>
    </location>
</feature>
<dbReference type="InterPro" id="IPR036264">
    <property type="entry name" value="Bact_exopeptidase_dim_dom"/>
</dbReference>
<dbReference type="PANTHER" id="PTHR45962">
    <property type="entry name" value="N-FATTY-ACYL-AMINO ACID SYNTHASE/HYDROLASE PM20D1"/>
    <property type="match status" value="1"/>
</dbReference>
<dbReference type="SUPFAM" id="SSF53187">
    <property type="entry name" value="Zn-dependent exopeptidases"/>
    <property type="match status" value="1"/>
</dbReference>
<reference evidence="8 9" key="1">
    <citation type="submission" date="2018-01" db="EMBL/GenBank/DDBJ databases">
        <title>The draft genome sequence of Halioglobus lutimaris HF004.</title>
        <authorList>
            <person name="Du Z.-J."/>
            <person name="Shi M.-J."/>
        </authorList>
    </citation>
    <scope>NUCLEOTIDE SEQUENCE [LARGE SCALE GENOMIC DNA]</scope>
    <source>
        <strain evidence="8 9">HF004</strain>
    </source>
</reference>
<dbReference type="InterPro" id="IPR001261">
    <property type="entry name" value="ArgE/DapE_CS"/>
</dbReference>
<keyword evidence="2" id="KW-0645">Protease</keyword>
<evidence type="ECO:0000313" key="8">
    <source>
        <dbReference type="EMBL" id="PLW68351.1"/>
    </source>
</evidence>
<sequence>MMSMNAGRLIGLLMLLASASPLSLQAGPAERLAEAVTFRTVSSQDPAAVDYAVFGEFNAFLRTSYPEVFSSLQVDTVNDYSLMFTWPGSDADAGAILFTAHTDVVPVEPGTENDWTHPAFAGVIEDGVIYGRGTLDDKVGVISLLEAVSALLADGFQPRRTVVMAFGHDEEVSGNQGAAKLAELMRERGMYFDWMVDEGGLVVTGSPVLPERPLAMINVAEKDYLTLILEATGEGGHSSQPPVESTIGRLSRALVKVEDNPFPAQIVAPVDAMLEALAPYSEQPRKWIMENLWLTSPLVASQLADDPASSAMVRTTTALTMFNAGVKENVVPQRAEARINFRLLPGTTAEMVIDRVTELIDDPQVTIRHEPWNNRPGVADHEGEGFKVLAEAVSAVYPDAVSVPALLVATTDTRHYRNLADDHYRFHGMRMPLQLVGGIHGTDEQIGVESFTNTIRIAEEFIRNGSR</sequence>
<organism evidence="8 9">
    <name type="scientific">Pseudohalioglobus lutimaris</name>
    <dbReference type="NCBI Taxonomy" id="1737061"/>
    <lineage>
        <taxon>Bacteria</taxon>
        <taxon>Pseudomonadati</taxon>
        <taxon>Pseudomonadota</taxon>
        <taxon>Gammaproteobacteria</taxon>
        <taxon>Cellvibrionales</taxon>
        <taxon>Halieaceae</taxon>
        <taxon>Pseudohalioglobus</taxon>
    </lineage>
</organism>
<evidence type="ECO:0000256" key="5">
    <source>
        <dbReference type="ARBA" id="ARBA00022833"/>
    </source>
</evidence>
<dbReference type="EMBL" id="PKUS01000015">
    <property type="protein sequence ID" value="PLW68351.1"/>
    <property type="molecule type" value="Genomic_DNA"/>
</dbReference>
<dbReference type="InterPro" id="IPR047177">
    <property type="entry name" value="Pept_M20A"/>
</dbReference>
<dbReference type="GO" id="GO:0046872">
    <property type="term" value="F:metal ion binding"/>
    <property type="evidence" value="ECO:0007669"/>
    <property type="project" value="UniProtKB-KW"/>
</dbReference>
<dbReference type="SUPFAM" id="SSF55031">
    <property type="entry name" value="Bacterial exopeptidase dimerisation domain"/>
    <property type="match status" value="1"/>
</dbReference>
<dbReference type="InterPro" id="IPR002933">
    <property type="entry name" value="Peptidase_M20"/>
</dbReference>
<dbReference type="GO" id="GO:0006508">
    <property type="term" value="P:proteolysis"/>
    <property type="evidence" value="ECO:0007669"/>
    <property type="project" value="UniProtKB-KW"/>
</dbReference>
<name>A0A2N5X1H7_9GAMM</name>
<evidence type="ECO:0000256" key="3">
    <source>
        <dbReference type="ARBA" id="ARBA00022723"/>
    </source>
</evidence>
<keyword evidence="6" id="KW-0732">Signal</keyword>
<dbReference type="Gene3D" id="3.40.630.10">
    <property type="entry name" value="Zn peptidases"/>
    <property type="match status" value="1"/>
</dbReference>
<comment type="similarity">
    <text evidence="1">Belongs to the peptidase M20A family.</text>
</comment>
<dbReference type="AlphaFoldDB" id="A0A2N5X1H7"/>
<proteinExistence type="inferred from homology"/>
<dbReference type="OrthoDB" id="3665926at2"/>
<comment type="caution">
    <text evidence="8">The sequence shown here is derived from an EMBL/GenBank/DDBJ whole genome shotgun (WGS) entry which is preliminary data.</text>
</comment>
<evidence type="ECO:0000259" key="7">
    <source>
        <dbReference type="Pfam" id="PF07687"/>
    </source>
</evidence>